<dbReference type="InterPro" id="IPR003599">
    <property type="entry name" value="Ig_sub"/>
</dbReference>
<evidence type="ECO:0000313" key="6">
    <source>
        <dbReference type="Proteomes" id="UP000694923"/>
    </source>
</evidence>
<sequence length="175" mass="19384">ELPKPSVTSNNSHPMEDEDSVALTCEPETQDTTYLWWINGQRLHITPSLDLSLDNRTLTLLNVTRNDTGPYQCETKSPVSTSCSDPVTRNMFYGADTISISLPDSSYRTGANLSLFCYVASNPPAQYLWLINGRPQQSTQELIIPKVTVSYSGSYTCLAHNSATGLNRTTVRMIT</sequence>
<name>A0ABM0Q356_GALVR</name>
<dbReference type="InterPro" id="IPR013783">
    <property type="entry name" value="Ig-like_fold"/>
</dbReference>
<keyword evidence="1" id="KW-0732">Signal</keyword>
<feature type="domain" description="Ig-like" evidence="5">
    <location>
        <begin position="3"/>
        <end position="84"/>
    </location>
</feature>
<dbReference type="InterPro" id="IPR003598">
    <property type="entry name" value="Ig_sub2"/>
</dbReference>
<dbReference type="InterPro" id="IPR007110">
    <property type="entry name" value="Ig-like_dom"/>
</dbReference>
<proteinExistence type="predicted"/>
<dbReference type="GeneID" id="103583188"/>
<evidence type="ECO:0000256" key="3">
    <source>
        <dbReference type="ARBA" id="ARBA00023319"/>
    </source>
</evidence>
<dbReference type="Proteomes" id="UP000694923">
    <property type="component" value="Unplaced"/>
</dbReference>
<feature type="non-terminal residue" evidence="7">
    <location>
        <position position="175"/>
    </location>
</feature>
<feature type="region of interest" description="Disordered" evidence="4">
    <location>
        <begin position="1"/>
        <end position="21"/>
    </location>
</feature>
<keyword evidence="2" id="KW-0325">Glycoprotein</keyword>
<dbReference type="RefSeq" id="XP_008562797.1">
    <property type="nucleotide sequence ID" value="XM_008564575.1"/>
</dbReference>
<evidence type="ECO:0000256" key="4">
    <source>
        <dbReference type="SAM" id="MobiDB-lite"/>
    </source>
</evidence>
<protein>
    <submittedName>
        <fullName evidence="7">Carcinoembryonic antigen-related cell adhesion molecule 1-like</fullName>
    </submittedName>
</protein>
<keyword evidence="3" id="KW-0393">Immunoglobulin domain</keyword>
<feature type="non-terminal residue" evidence="7">
    <location>
        <position position="1"/>
    </location>
</feature>
<evidence type="ECO:0000313" key="7">
    <source>
        <dbReference type="RefSeq" id="XP_008562797.1"/>
    </source>
</evidence>
<evidence type="ECO:0000256" key="2">
    <source>
        <dbReference type="ARBA" id="ARBA00023180"/>
    </source>
</evidence>
<dbReference type="SUPFAM" id="SSF48726">
    <property type="entry name" value="Immunoglobulin"/>
    <property type="match status" value="2"/>
</dbReference>
<dbReference type="SMART" id="SM00408">
    <property type="entry name" value="IGc2"/>
    <property type="match status" value="2"/>
</dbReference>
<dbReference type="InterPro" id="IPR036179">
    <property type="entry name" value="Ig-like_dom_sf"/>
</dbReference>
<organism evidence="6 7">
    <name type="scientific">Galeopterus variegatus</name>
    <name type="common">Malayan flying lemur</name>
    <name type="synonym">Cynocephalus variegatus</name>
    <dbReference type="NCBI Taxonomy" id="482537"/>
    <lineage>
        <taxon>Eukaryota</taxon>
        <taxon>Metazoa</taxon>
        <taxon>Chordata</taxon>
        <taxon>Craniata</taxon>
        <taxon>Vertebrata</taxon>
        <taxon>Euteleostomi</taxon>
        <taxon>Mammalia</taxon>
        <taxon>Eutheria</taxon>
        <taxon>Euarchontoglires</taxon>
        <taxon>Dermoptera</taxon>
        <taxon>Cynocephalidae</taxon>
        <taxon>Galeopterus</taxon>
    </lineage>
</organism>
<dbReference type="SMART" id="SM00409">
    <property type="entry name" value="IG"/>
    <property type="match status" value="2"/>
</dbReference>
<gene>
    <name evidence="7" type="primary">LOC103583188</name>
</gene>
<dbReference type="PANTHER" id="PTHR44427:SF1">
    <property type="entry name" value="CARCINOEMBRYONIC ANTIGEN-RELATED CELL ADHESION MOLECULE 1"/>
    <property type="match status" value="1"/>
</dbReference>
<dbReference type="Pfam" id="PF13895">
    <property type="entry name" value="Ig_2"/>
    <property type="match status" value="1"/>
</dbReference>
<dbReference type="CDD" id="cd05740">
    <property type="entry name" value="IgI_hCEACAM_2_4_6_like"/>
    <property type="match status" value="1"/>
</dbReference>
<evidence type="ECO:0000259" key="5">
    <source>
        <dbReference type="PROSITE" id="PS50835"/>
    </source>
</evidence>
<keyword evidence="6" id="KW-1185">Reference proteome</keyword>
<dbReference type="PROSITE" id="PS50835">
    <property type="entry name" value="IG_LIKE"/>
    <property type="match status" value="2"/>
</dbReference>
<dbReference type="Pfam" id="PF13927">
    <property type="entry name" value="Ig_3"/>
    <property type="match status" value="1"/>
</dbReference>
<accession>A0ABM0Q356</accession>
<dbReference type="InterPro" id="IPR050831">
    <property type="entry name" value="CEA_cell_adhesion"/>
</dbReference>
<feature type="compositionally biased region" description="Polar residues" evidence="4">
    <location>
        <begin position="1"/>
        <end position="13"/>
    </location>
</feature>
<dbReference type="PANTHER" id="PTHR44427">
    <property type="entry name" value="CARCINOEMBRYONIC ANTIGEN-RELATED CELL ADHESION MOLECULE 19"/>
    <property type="match status" value="1"/>
</dbReference>
<dbReference type="Gene3D" id="2.60.40.10">
    <property type="entry name" value="Immunoglobulins"/>
    <property type="match status" value="2"/>
</dbReference>
<reference evidence="7" key="1">
    <citation type="submission" date="2025-08" db="UniProtKB">
        <authorList>
            <consortium name="RefSeq"/>
        </authorList>
    </citation>
    <scope>IDENTIFICATION</scope>
</reference>
<feature type="domain" description="Ig-like" evidence="5">
    <location>
        <begin position="86"/>
        <end position="175"/>
    </location>
</feature>
<evidence type="ECO:0000256" key="1">
    <source>
        <dbReference type="ARBA" id="ARBA00022729"/>
    </source>
</evidence>